<feature type="domain" description="PpiC" evidence="7">
    <location>
        <begin position="139"/>
        <end position="229"/>
    </location>
</feature>
<evidence type="ECO:0000259" key="7">
    <source>
        <dbReference type="PROSITE" id="PS50198"/>
    </source>
</evidence>
<keyword evidence="5" id="KW-0564">Palmitate</keyword>
<evidence type="ECO:0000256" key="1">
    <source>
        <dbReference type="ARBA" id="ARBA00000971"/>
    </source>
</evidence>
<protein>
    <recommendedName>
        <fullName evidence="5">Foldase protein PrsA</fullName>
        <ecNumber evidence="5">5.2.1.8</ecNumber>
    </recommendedName>
</protein>
<dbReference type="EC" id="5.2.1.8" evidence="5"/>
<gene>
    <name evidence="8" type="primary">prsA1</name>
    <name evidence="5" type="synonym">prsA</name>
    <name evidence="8" type="ORF">NEOCIP111885_03222</name>
</gene>
<dbReference type="PANTHER" id="PTHR47245:SF1">
    <property type="entry name" value="FOLDASE PROTEIN PRSA"/>
    <property type="match status" value="1"/>
</dbReference>
<evidence type="ECO:0000256" key="3">
    <source>
        <dbReference type="ARBA" id="ARBA00023110"/>
    </source>
</evidence>
<dbReference type="EMBL" id="CAKJTG010000020">
    <property type="protein sequence ID" value="CAG9609480.1"/>
    <property type="molecule type" value="Genomic_DNA"/>
</dbReference>
<keyword evidence="3 5" id="KW-0697">Rotamase</keyword>
<evidence type="ECO:0000256" key="4">
    <source>
        <dbReference type="ARBA" id="ARBA00023235"/>
    </source>
</evidence>
<dbReference type="InterPro" id="IPR000297">
    <property type="entry name" value="PPIase_PpiC"/>
</dbReference>
<comment type="caution">
    <text evidence="8">The sequence shown here is derived from an EMBL/GenBank/DDBJ whole genome shotgun (WGS) entry which is preliminary data.</text>
</comment>
<comment type="function">
    <text evidence="5">Plays a major role in protein secretion by helping the post-translocational extracellular folding of several secreted proteins.</text>
</comment>
<comment type="catalytic activity">
    <reaction evidence="1 5">
        <text>[protein]-peptidylproline (omega=180) = [protein]-peptidylproline (omega=0)</text>
        <dbReference type="Rhea" id="RHEA:16237"/>
        <dbReference type="Rhea" id="RHEA-COMP:10747"/>
        <dbReference type="Rhea" id="RHEA-COMP:10748"/>
        <dbReference type="ChEBI" id="CHEBI:83833"/>
        <dbReference type="ChEBI" id="CHEBI:83834"/>
        <dbReference type="EC" id="5.2.1.8"/>
    </reaction>
</comment>
<keyword evidence="4 5" id="KW-0413">Isomerase</keyword>
<evidence type="ECO:0000256" key="5">
    <source>
        <dbReference type="HAMAP-Rule" id="MF_01145"/>
    </source>
</evidence>
<dbReference type="SUPFAM" id="SSF54534">
    <property type="entry name" value="FKBP-like"/>
    <property type="match status" value="1"/>
</dbReference>
<dbReference type="PROSITE" id="PS51257">
    <property type="entry name" value="PROKAR_LIPOPROTEIN"/>
    <property type="match status" value="1"/>
</dbReference>
<evidence type="ECO:0000256" key="2">
    <source>
        <dbReference type="ARBA" id="ARBA00022729"/>
    </source>
</evidence>
<feature type="chain" id="PRO_5038890396" description="Foldase protein PrsA" evidence="6">
    <location>
        <begin position="26"/>
        <end position="291"/>
    </location>
</feature>
<dbReference type="InterPro" id="IPR050245">
    <property type="entry name" value="PrsA_foldase"/>
</dbReference>
<comment type="subcellular location">
    <subcellularLocation>
        <location evidence="5">Cell membrane</location>
        <topology evidence="5">Lipid-anchor</topology>
    </subcellularLocation>
</comment>
<proteinExistence type="inferred from homology"/>
<evidence type="ECO:0000313" key="9">
    <source>
        <dbReference type="Proteomes" id="UP000789845"/>
    </source>
</evidence>
<reference evidence="8" key="1">
    <citation type="submission" date="2021-10" db="EMBL/GenBank/DDBJ databases">
        <authorList>
            <person name="Criscuolo A."/>
        </authorList>
    </citation>
    <scope>NUCLEOTIDE SEQUENCE</scope>
    <source>
        <strain evidence="8">CIP111885</strain>
    </source>
</reference>
<dbReference type="PROSITE" id="PS01096">
    <property type="entry name" value="PPIC_PPIASE_1"/>
    <property type="match status" value="1"/>
</dbReference>
<dbReference type="GO" id="GO:0006457">
    <property type="term" value="P:protein folding"/>
    <property type="evidence" value="ECO:0007669"/>
    <property type="project" value="UniProtKB-UniRule"/>
</dbReference>
<dbReference type="AlphaFoldDB" id="A0A9C7LCB8"/>
<keyword evidence="9" id="KW-1185">Reference proteome</keyword>
<dbReference type="HAMAP" id="MF_01145">
    <property type="entry name" value="Foldase_PrsA"/>
    <property type="match status" value="1"/>
</dbReference>
<keyword evidence="2 5" id="KW-0732">Signal</keyword>
<dbReference type="InterPro" id="IPR046357">
    <property type="entry name" value="PPIase_dom_sf"/>
</dbReference>
<evidence type="ECO:0000313" key="8">
    <source>
        <dbReference type="EMBL" id="CAG9609480.1"/>
    </source>
</evidence>
<organism evidence="8 9">
    <name type="scientific">Pseudoneobacillus rhizosphaerae</name>
    <dbReference type="NCBI Taxonomy" id="2880968"/>
    <lineage>
        <taxon>Bacteria</taxon>
        <taxon>Bacillati</taxon>
        <taxon>Bacillota</taxon>
        <taxon>Bacilli</taxon>
        <taxon>Bacillales</taxon>
        <taxon>Bacillaceae</taxon>
        <taxon>Pseudoneobacillus</taxon>
    </lineage>
</organism>
<dbReference type="InterPro" id="IPR023058">
    <property type="entry name" value="PPIase_PpiC_CS"/>
</dbReference>
<keyword evidence="5" id="KW-0449">Lipoprotein</keyword>
<evidence type="ECO:0000256" key="6">
    <source>
        <dbReference type="SAM" id="SignalP"/>
    </source>
</evidence>
<accession>A0A9C7LCB8</accession>
<dbReference type="Gene3D" id="3.10.50.40">
    <property type="match status" value="1"/>
</dbReference>
<dbReference type="GO" id="GO:0003755">
    <property type="term" value="F:peptidyl-prolyl cis-trans isomerase activity"/>
    <property type="evidence" value="ECO:0007669"/>
    <property type="project" value="UniProtKB-UniRule"/>
</dbReference>
<dbReference type="RefSeq" id="WP_230497711.1">
    <property type="nucleotide sequence ID" value="NZ_CAKJTG010000020.1"/>
</dbReference>
<keyword evidence="5" id="KW-1003">Cell membrane</keyword>
<name>A0A9C7LCB8_9BACI</name>
<dbReference type="Pfam" id="PF13616">
    <property type="entry name" value="Rotamase_3"/>
    <property type="match status" value="1"/>
</dbReference>
<dbReference type="InterPro" id="IPR023059">
    <property type="entry name" value="Foldase_PrsA"/>
</dbReference>
<sequence>MKKWILTLSITAGVMVLAGCNQNNASSDVVVESKAGNITKDELYEAMKAKVGEQALQQLIYEKVLTKEYKVSDEELNEKFDQIKAELGANFEMALAQYGYKNEDELKETIKIGLLQEKAAVKDIKVTEDELKDYYEKFKPEVKARHILVEDEKTAKEVKAKLDAGGKFEDLAKEYSKDPGSAANGGDLGWFGPGKMVAPFEEATYALKINEISAPVKSEHGYHIIQLTEKKEKGSFEEMKDELEHELKVSKLDGAAVQKAMEREMKDAKVKVKDKDLKSILDAAPTADAAQ</sequence>
<keyword evidence="5" id="KW-0472">Membrane</keyword>
<dbReference type="Proteomes" id="UP000789845">
    <property type="component" value="Unassembled WGS sequence"/>
</dbReference>
<feature type="signal peptide" evidence="6">
    <location>
        <begin position="1"/>
        <end position="25"/>
    </location>
</feature>
<dbReference type="PANTHER" id="PTHR47245">
    <property type="entry name" value="PEPTIDYLPROLYL ISOMERASE"/>
    <property type="match status" value="1"/>
</dbReference>
<comment type="similarity">
    <text evidence="5">Belongs to the PrsA family.</text>
</comment>
<dbReference type="PROSITE" id="PS50198">
    <property type="entry name" value="PPIC_PPIASE_2"/>
    <property type="match status" value="1"/>
</dbReference>
<dbReference type="GO" id="GO:0005886">
    <property type="term" value="C:plasma membrane"/>
    <property type="evidence" value="ECO:0007669"/>
    <property type="project" value="UniProtKB-SubCell"/>
</dbReference>